<dbReference type="Gene3D" id="1.10.600.10">
    <property type="entry name" value="Farnesyl Diphosphate Synthase"/>
    <property type="match status" value="1"/>
</dbReference>
<evidence type="ECO:0000256" key="1">
    <source>
        <dbReference type="SAM" id="MobiDB-lite"/>
    </source>
</evidence>
<dbReference type="Proteomes" id="UP000334380">
    <property type="component" value="Unassembled WGS sequence"/>
</dbReference>
<evidence type="ECO:0000313" key="2">
    <source>
        <dbReference type="EMBL" id="VVE09276.1"/>
    </source>
</evidence>
<keyword evidence="2" id="KW-0808">Transferase</keyword>
<dbReference type="AlphaFoldDB" id="A0A5E4VAU1"/>
<dbReference type="Pfam" id="PF00494">
    <property type="entry name" value="SQS_PSY"/>
    <property type="match status" value="1"/>
</dbReference>
<feature type="compositionally biased region" description="Polar residues" evidence="1">
    <location>
        <begin position="85"/>
        <end position="104"/>
    </location>
</feature>
<dbReference type="InterPro" id="IPR002060">
    <property type="entry name" value="Squ/phyt_synthse"/>
</dbReference>
<reference evidence="2 3" key="1">
    <citation type="submission" date="2019-08" db="EMBL/GenBank/DDBJ databases">
        <authorList>
            <person name="Peeters C."/>
        </authorList>
    </citation>
    <scope>NUCLEOTIDE SEQUENCE [LARGE SCALE GENOMIC DNA]</scope>
    <source>
        <strain evidence="2 3">LMG 31013</strain>
    </source>
</reference>
<dbReference type="EMBL" id="CABPRU010000005">
    <property type="protein sequence ID" value="VVE09276.1"/>
    <property type="molecule type" value="Genomic_DNA"/>
</dbReference>
<proteinExistence type="predicted"/>
<dbReference type="GO" id="GO:0016114">
    <property type="term" value="P:terpenoid biosynthetic process"/>
    <property type="evidence" value="ECO:0007669"/>
    <property type="project" value="UniProtKB-ARBA"/>
</dbReference>
<dbReference type="InterPro" id="IPR008949">
    <property type="entry name" value="Isoprenoid_synthase_dom_sf"/>
</dbReference>
<dbReference type="OrthoDB" id="9807580at2"/>
<dbReference type="GO" id="GO:0051996">
    <property type="term" value="F:squalene synthase [NAD(P)H] activity"/>
    <property type="evidence" value="ECO:0007669"/>
    <property type="project" value="InterPro"/>
</dbReference>
<dbReference type="CDD" id="cd00683">
    <property type="entry name" value="Trans_IPPS_HH"/>
    <property type="match status" value="1"/>
</dbReference>
<dbReference type="PANTHER" id="PTHR31480">
    <property type="entry name" value="BIFUNCTIONAL LYCOPENE CYCLASE/PHYTOENE SYNTHASE"/>
    <property type="match status" value="1"/>
</dbReference>
<dbReference type="InterPro" id="IPR033904">
    <property type="entry name" value="Trans_IPPS_HH"/>
</dbReference>
<evidence type="ECO:0000313" key="3">
    <source>
        <dbReference type="Proteomes" id="UP000334380"/>
    </source>
</evidence>
<gene>
    <name evidence="2" type="primary">crtB_1</name>
    <name evidence="2" type="ORF">PTE31013_02560</name>
</gene>
<accession>A0A5E4VAU1</accession>
<dbReference type="SUPFAM" id="SSF48576">
    <property type="entry name" value="Terpenoid synthases"/>
    <property type="match status" value="1"/>
</dbReference>
<dbReference type="EC" id="2.5.1.99" evidence="2"/>
<feature type="region of interest" description="Disordered" evidence="1">
    <location>
        <begin position="59"/>
        <end position="108"/>
    </location>
</feature>
<keyword evidence="3" id="KW-1185">Reference proteome</keyword>
<name>A0A5E4VAU1_9BURK</name>
<protein>
    <submittedName>
        <fullName evidence="2">All-trans-phytoene synthase</fullName>
        <ecNumber evidence="2">2.5.1.99</ecNumber>
    </submittedName>
</protein>
<sequence length="374" mass="40662">MKRGDSLPPRSHASKQARILHEVIFTGNLITPNAAPYPSRAAAKPSVLEFAPIHGICPRARPHTGVRAPDPTDTPFRMQPHESADNTSGNVDNPGTPASPTQANDYCRQKAGPPGSALYYALLQLPPSRRDAAYAAHAFCQEIADIHAAVHDPGVAHAKLDWWRQELTRLFSGAPAHPVSRALAPVVQQRGLARATFDAVLHGAEMDLAQMRYLDFAGLSHYCDAAGGAPAELAAHVYGFDDANTPALAHTLGHAITLGRRVTDAGVDARAGYVYFPIDELQRFGVTAADLQNGKYSPAFVALMTFQHARARQAITDAAAAIPRPDRRKQKPLLALAALQLALMDEVADSDYQVLHQRIDLTPLRKFWRAWRAR</sequence>
<organism evidence="2 3">
    <name type="scientific">Pandoraea terrigena</name>
    <dbReference type="NCBI Taxonomy" id="2508292"/>
    <lineage>
        <taxon>Bacteria</taxon>
        <taxon>Pseudomonadati</taxon>
        <taxon>Pseudomonadota</taxon>
        <taxon>Betaproteobacteria</taxon>
        <taxon>Burkholderiales</taxon>
        <taxon>Burkholderiaceae</taxon>
        <taxon>Pandoraea</taxon>
    </lineage>
</organism>